<protein>
    <recommendedName>
        <fullName evidence="11">CFEM domain-containing protein</fullName>
    </recommendedName>
</protein>
<evidence type="ECO:0000256" key="10">
    <source>
        <dbReference type="SAM" id="SignalP"/>
    </source>
</evidence>
<comment type="caution">
    <text evidence="9">Lacks conserved residue(s) required for the propagation of feature annotation.</text>
</comment>
<comment type="caution">
    <text evidence="12">The sequence shown here is derived from an EMBL/GenBank/DDBJ whole genome shotgun (WGS) entry which is preliminary data.</text>
</comment>
<evidence type="ECO:0000313" key="13">
    <source>
        <dbReference type="Proteomes" id="UP001172102"/>
    </source>
</evidence>
<evidence type="ECO:0000256" key="3">
    <source>
        <dbReference type="ARBA" id="ARBA00010031"/>
    </source>
</evidence>
<comment type="similarity">
    <text evidence="3">Belongs to the RBT5 family.</text>
</comment>
<evidence type="ECO:0000256" key="2">
    <source>
        <dbReference type="ARBA" id="ARBA00004613"/>
    </source>
</evidence>
<reference evidence="12" key="1">
    <citation type="submission" date="2023-06" db="EMBL/GenBank/DDBJ databases">
        <title>Genome-scale phylogeny and comparative genomics of the fungal order Sordariales.</title>
        <authorList>
            <consortium name="Lawrence Berkeley National Laboratory"/>
            <person name="Hensen N."/>
            <person name="Bonometti L."/>
            <person name="Westerberg I."/>
            <person name="Brannstrom I.O."/>
            <person name="Guillou S."/>
            <person name="Cros-Aarteil S."/>
            <person name="Calhoun S."/>
            <person name="Haridas S."/>
            <person name="Kuo A."/>
            <person name="Mondo S."/>
            <person name="Pangilinan J."/>
            <person name="Riley R."/>
            <person name="Labutti K."/>
            <person name="Andreopoulos B."/>
            <person name="Lipzen A."/>
            <person name="Chen C."/>
            <person name="Yanf M."/>
            <person name="Daum C."/>
            <person name="Ng V."/>
            <person name="Clum A."/>
            <person name="Steindorff A."/>
            <person name="Ohm R."/>
            <person name="Martin F."/>
            <person name="Silar P."/>
            <person name="Natvig D."/>
            <person name="Lalanne C."/>
            <person name="Gautier V."/>
            <person name="Ament-Velasquez S.L."/>
            <person name="Kruys A."/>
            <person name="Hutchinson M.I."/>
            <person name="Powell A.J."/>
            <person name="Barry K."/>
            <person name="Miller A.N."/>
            <person name="Grigoriev I.V."/>
            <person name="Debuchy R."/>
            <person name="Gladieux P."/>
            <person name="Thoren M.H."/>
            <person name="Johannesson H."/>
        </authorList>
    </citation>
    <scope>NUCLEOTIDE SEQUENCE</scope>
    <source>
        <strain evidence="12">SMH4607-1</strain>
    </source>
</reference>
<keyword evidence="5" id="KW-0336">GPI-anchor</keyword>
<keyword evidence="8" id="KW-0449">Lipoprotein</keyword>
<dbReference type="Proteomes" id="UP001172102">
    <property type="component" value="Unassembled WGS sequence"/>
</dbReference>
<evidence type="ECO:0000256" key="8">
    <source>
        <dbReference type="ARBA" id="ARBA00023288"/>
    </source>
</evidence>
<keyword evidence="13" id="KW-1185">Reference proteome</keyword>
<evidence type="ECO:0000256" key="5">
    <source>
        <dbReference type="ARBA" id="ARBA00022622"/>
    </source>
</evidence>
<keyword evidence="5" id="KW-0472">Membrane</keyword>
<keyword evidence="6 10" id="KW-0732">Signal</keyword>
<feature type="signal peptide" evidence="10">
    <location>
        <begin position="1"/>
        <end position="16"/>
    </location>
</feature>
<evidence type="ECO:0000256" key="6">
    <source>
        <dbReference type="ARBA" id="ARBA00022729"/>
    </source>
</evidence>
<feature type="chain" id="PRO_5041461828" description="CFEM domain-containing protein" evidence="10">
    <location>
        <begin position="17"/>
        <end position="176"/>
    </location>
</feature>
<dbReference type="GO" id="GO:0005576">
    <property type="term" value="C:extracellular region"/>
    <property type="evidence" value="ECO:0007669"/>
    <property type="project" value="UniProtKB-SubCell"/>
</dbReference>
<evidence type="ECO:0000313" key="12">
    <source>
        <dbReference type="EMBL" id="KAK0730045.1"/>
    </source>
</evidence>
<keyword evidence="9" id="KW-0349">Heme</keyword>
<feature type="domain" description="CFEM" evidence="11">
    <location>
        <begin position="1"/>
        <end position="111"/>
    </location>
</feature>
<keyword evidence="7 9" id="KW-1015">Disulfide bond</keyword>
<dbReference type="GO" id="GO:0046872">
    <property type="term" value="F:metal ion binding"/>
    <property type="evidence" value="ECO:0007669"/>
    <property type="project" value="UniProtKB-UniRule"/>
</dbReference>
<keyword evidence="9" id="KW-0408">Iron</keyword>
<organism evidence="12 13">
    <name type="scientific">Lasiosphaeris hirsuta</name>
    <dbReference type="NCBI Taxonomy" id="260670"/>
    <lineage>
        <taxon>Eukaryota</taxon>
        <taxon>Fungi</taxon>
        <taxon>Dikarya</taxon>
        <taxon>Ascomycota</taxon>
        <taxon>Pezizomycotina</taxon>
        <taxon>Sordariomycetes</taxon>
        <taxon>Sordariomycetidae</taxon>
        <taxon>Sordariales</taxon>
        <taxon>Lasiosphaeriaceae</taxon>
        <taxon>Lasiosphaeris</taxon>
    </lineage>
</organism>
<dbReference type="Pfam" id="PF05730">
    <property type="entry name" value="CFEM"/>
    <property type="match status" value="1"/>
</dbReference>
<dbReference type="InterPro" id="IPR008427">
    <property type="entry name" value="Extracellular_membr_CFEM_dom"/>
</dbReference>
<feature type="binding site" description="axial binding residue" evidence="9">
    <location>
        <position position="43"/>
    </location>
    <ligand>
        <name>heme</name>
        <dbReference type="ChEBI" id="CHEBI:30413"/>
    </ligand>
    <ligandPart>
        <name>Fe</name>
        <dbReference type="ChEBI" id="CHEBI:18248"/>
    </ligandPart>
</feature>
<keyword evidence="4" id="KW-0964">Secreted</keyword>
<proteinExistence type="inferred from homology"/>
<evidence type="ECO:0000256" key="9">
    <source>
        <dbReference type="PROSITE-ProRule" id="PRU01356"/>
    </source>
</evidence>
<name>A0AA40B9B4_9PEZI</name>
<evidence type="ECO:0000256" key="7">
    <source>
        <dbReference type="ARBA" id="ARBA00023157"/>
    </source>
</evidence>
<evidence type="ECO:0000256" key="1">
    <source>
        <dbReference type="ARBA" id="ARBA00004589"/>
    </source>
</evidence>
<feature type="disulfide bond" evidence="9">
    <location>
        <begin position="39"/>
        <end position="46"/>
    </location>
</feature>
<keyword evidence="5" id="KW-0325">Glycoprotein</keyword>
<comment type="subcellular location">
    <subcellularLocation>
        <location evidence="1">Membrane</location>
        <topology evidence="1">Lipid-anchor</topology>
        <topology evidence="1">GPI-anchor</topology>
    </subcellularLocation>
    <subcellularLocation>
        <location evidence="2">Secreted</location>
    </subcellularLocation>
</comment>
<gene>
    <name evidence="12" type="ORF">B0H67DRAFT_21552</name>
</gene>
<sequence>MKTILLLSTAAGVALAQDVVGQPACATACLTSAISAAGCGPSDIACQCGPTQSAIIDNVVPCLISSCTNAGELSQAQSAGESRCSAFFATATFTDNSTSTITVTGNNSNSTDISTVFSTGTVTVPGSNLTITTPTPTVSEDTSATKPAVTSSQSANVAAGLSAGALLAFIGAVLAL</sequence>
<evidence type="ECO:0000259" key="11">
    <source>
        <dbReference type="PROSITE" id="PS52012"/>
    </source>
</evidence>
<accession>A0AA40B9B4</accession>
<dbReference type="PROSITE" id="PS52012">
    <property type="entry name" value="CFEM"/>
    <property type="match status" value="1"/>
</dbReference>
<dbReference type="GO" id="GO:0098552">
    <property type="term" value="C:side of membrane"/>
    <property type="evidence" value="ECO:0007669"/>
    <property type="project" value="UniProtKB-KW"/>
</dbReference>
<dbReference type="EMBL" id="JAUKUA010000001">
    <property type="protein sequence ID" value="KAK0730045.1"/>
    <property type="molecule type" value="Genomic_DNA"/>
</dbReference>
<evidence type="ECO:0000256" key="4">
    <source>
        <dbReference type="ARBA" id="ARBA00022525"/>
    </source>
</evidence>
<dbReference type="AlphaFoldDB" id="A0AA40B9B4"/>
<keyword evidence="9" id="KW-0479">Metal-binding</keyword>